<feature type="region of interest" description="Disordered" evidence="1">
    <location>
        <begin position="650"/>
        <end position="673"/>
    </location>
</feature>
<evidence type="ECO:0000313" key="2">
    <source>
        <dbReference type="EMBL" id="OXA48261.1"/>
    </source>
</evidence>
<sequence>MESDSDDDNNSNSSFTSSISNPPSETAEPPPNKIPNLDIYHPIKEKLFSYLDQFTVAVRSGEFAVQIKLKTSFREDVPPPIGLRVTKILNNKDWSTFEKLLKNEIETQFGLAKTGNLSISLKKLIIQKAGSKFPTDLNNLLVTSPKRNDEELLPLKSKTSFAHLVIQLPSHYTGGHIRFRHEGKLKEFDLSASMTASEGWTSHSLAYYPHLDQIHGIISSGVRSCLIYNLEIELANPKTEVPVAPTLKNIVPSFSEIVQESKTMGLKVLPLVILKKSYNNNAICKFLGDTLRYNGVTLFEGVQTQGGVSRRNSDFYVNWTKLLLSVNVHEEEGFLNFFRNEEPEVPHCEENIYQNEDWIKSQSFWRFQSYLFLTKYKQNVEKNTPKSITFLRDAYSLVSLETIAEGYKDLFPKVSHFQNLVNKFALLEDTEPLKKLFQICQKRAADFTAVFPSLLKFGVGWNALQSVLQDYFALDGIKTGEKFLDKAKQFRLFVAAETLDKSIIQFKFETFEAFTKKFKELYAAQKFTTYNHETLTVLEFFLIAEVLRYNMLEFAKSIPPTFLKRVLCSKKLVKEKFGVMWVRLVTDIYCCTNLMDDCQLDEEELECRVLASYFQLVEKFGVDITGILGNVKKYGVLVKALARHTFEYEGKPGHDELDESDEEDEDEDEYDEDYDVDKGSLPKFWVPFVTKLEARIEAVMAAEIGNQGGQGNTFDLAEGTEMLEELRKLLATVNEKK</sequence>
<feature type="compositionally biased region" description="Low complexity" evidence="1">
    <location>
        <begin position="10"/>
        <end position="24"/>
    </location>
</feature>
<protein>
    <submittedName>
        <fullName evidence="2">Uncharacterized protein</fullName>
    </submittedName>
</protein>
<accession>A0A226DU70</accession>
<feature type="compositionally biased region" description="Acidic residues" evidence="1">
    <location>
        <begin position="656"/>
        <end position="673"/>
    </location>
</feature>
<dbReference type="Proteomes" id="UP000198287">
    <property type="component" value="Unassembled WGS sequence"/>
</dbReference>
<comment type="caution">
    <text evidence="2">The sequence shown here is derived from an EMBL/GenBank/DDBJ whole genome shotgun (WGS) entry which is preliminary data.</text>
</comment>
<keyword evidence="3" id="KW-1185">Reference proteome</keyword>
<organism evidence="2 3">
    <name type="scientific">Folsomia candida</name>
    <name type="common">Springtail</name>
    <dbReference type="NCBI Taxonomy" id="158441"/>
    <lineage>
        <taxon>Eukaryota</taxon>
        <taxon>Metazoa</taxon>
        <taxon>Ecdysozoa</taxon>
        <taxon>Arthropoda</taxon>
        <taxon>Hexapoda</taxon>
        <taxon>Collembola</taxon>
        <taxon>Entomobryomorpha</taxon>
        <taxon>Isotomoidea</taxon>
        <taxon>Isotomidae</taxon>
        <taxon>Proisotominae</taxon>
        <taxon>Folsomia</taxon>
    </lineage>
</organism>
<reference evidence="2 3" key="1">
    <citation type="submission" date="2015-12" db="EMBL/GenBank/DDBJ databases">
        <title>The genome of Folsomia candida.</title>
        <authorList>
            <person name="Faddeeva A."/>
            <person name="Derks M.F."/>
            <person name="Anvar Y."/>
            <person name="Smit S."/>
            <person name="Van Straalen N."/>
            <person name="Roelofs D."/>
        </authorList>
    </citation>
    <scope>NUCLEOTIDE SEQUENCE [LARGE SCALE GENOMIC DNA]</scope>
    <source>
        <strain evidence="2 3">VU population</strain>
        <tissue evidence="2">Whole body</tissue>
    </source>
</reference>
<evidence type="ECO:0000256" key="1">
    <source>
        <dbReference type="SAM" id="MobiDB-lite"/>
    </source>
</evidence>
<dbReference type="OrthoDB" id="5971311at2759"/>
<gene>
    <name evidence="2" type="ORF">Fcan01_17366</name>
</gene>
<feature type="region of interest" description="Disordered" evidence="1">
    <location>
        <begin position="1"/>
        <end position="36"/>
    </location>
</feature>
<dbReference type="EMBL" id="LNIX01000012">
    <property type="protein sequence ID" value="OXA48261.1"/>
    <property type="molecule type" value="Genomic_DNA"/>
</dbReference>
<proteinExistence type="predicted"/>
<name>A0A226DU70_FOLCA</name>
<evidence type="ECO:0000313" key="3">
    <source>
        <dbReference type="Proteomes" id="UP000198287"/>
    </source>
</evidence>
<dbReference type="AlphaFoldDB" id="A0A226DU70"/>